<keyword evidence="2" id="KW-0812">Transmembrane</keyword>
<dbReference type="KEGG" id="abas:ACPOL_5845"/>
<dbReference type="RefSeq" id="WP_114209727.1">
    <property type="nucleotide sequence ID" value="NZ_CP030840.1"/>
</dbReference>
<evidence type="ECO:0000313" key="3">
    <source>
        <dbReference type="EMBL" id="AXC15089.1"/>
    </source>
</evidence>
<gene>
    <name evidence="3" type="ORF">ACPOL_5845</name>
</gene>
<dbReference type="GO" id="GO:0008137">
    <property type="term" value="F:NADH dehydrogenase (ubiquinone) activity"/>
    <property type="evidence" value="ECO:0007669"/>
    <property type="project" value="UniProtKB-UniRule"/>
</dbReference>
<accession>A0A2Z5G7Y9</accession>
<keyword evidence="2" id="KW-1133">Transmembrane helix</keyword>
<evidence type="ECO:0000256" key="1">
    <source>
        <dbReference type="ARBA" id="ARBA00005698"/>
    </source>
</evidence>
<organism evidence="3 4">
    <name type="scientific">Acidisarcina polymorpha</name>
    <dbReference type="NCBI Taxonomy" id="2211140"/>
    <lineage>
        <taxon>Bacteria</taxon>
        <taxon>Pseudomonadati</taxon>
        <taxon>Acidobacteriota</taxon>
        <taxon>Terriglobia</taxon>
        <taxon>Terriglobales</taxon>
        <taxon>Acidobacteriaceae</taxon>
        <taxon>Acidisarcina</taxon>
    </lineage>
</organism>
<dbReference type="Gene3D" id="1.20.120.1200">
    <property type="entry name" value="NADH-ubiquinone/plastoquinone oxidoreductase chain 6, subunit NuoJ"/>
    <property type="match status" value="1"/>
</dbReference>
<dbReference type="AlphaFoldDB" id="A0A2Z5G7Y9"/>
<keyword evidence="2" id="KW-0874">Quinone</keyword>
<dbReference type="EMBL" id="CP030840">
    <property type="protein sequence ID" value="AXC15089.1"/>
    <property type="molecule type" value="Genomic_DNA"/>
</dbReference>
<dbReference type="GO" id="GO:0005886">
    <property type="term" value="C:plasma membrane"/>
    <property type="evidence" value="ECO:0007669"/>
    <property type="project" value="UniProtKB-SubCell"/>
</dbReference>
<comment type="subcellular location">
    <subcellularLocation>
        <location evidence="2">Cell membrane</location>
        <topology evidence="2">Multi-pass membrane protein</topology>
    </subcellularLocation>
</comment>
<dbReference type="InterPro" id="IPR042106">
    <property type="entry name" value="Nuo/plastoQ_OxRdtase_6_NuoJ"/>
</dbReference>
<reference evidence="3 4" key="1">
    <citation type="journal article" date="2018" name="Front. Microbiol.">
        <title>Hydrolytic Capabilities as a Key to Environmental Success: Chitinolytic and Cellulolytic Acidobacteria From Acidic Sub-arctic Soils and Boreal Peatlands.</title>
        <authorList>
            <person name="Belova S.E."/>
            <person name="Ravin N.V."/>
            <person name="Pankratov T.A."/>
            <person name="Rakitin A.L."/>
            <person name="Ivanova A.A."/>
            <person name="Beletsky A.V."/>
            <person name="Mardanov A.V."/>
            <person name="Sinninghe Damste J.S."/>
            <person name="Dedysh S.N."/>
        </authorList>
    </citation>
    <scope>NUCLEOTIDE SEQUENCE [LARGE SCALE GENOMIC DNA]</scope>
    <source>
        <strain evidence="3 4">SBC82</strain>
    </source>
</reference>
<dbReference type="GO" id="GO:0048038">
    <property type="term" value="F:quinone binding"/>
    <property type="evidence" value="ECO:0007669"/>
    <property type="project" value="UniProtKB-UniRule"/>
</dbReference>
<comment type="function">
    <text evidence="2">NDH-1 shuttles electrons from NADH, via FMN and iron-sulfur (Fe-S) centers, to quinones in the respiratory chain. Couples the redox reaction to proton translocation (for every two electrons transferred, four hydrogen ions are translocated across the cytoplasmic membrane), and thus conserves the redox energy in a proton gradient.</text>
</comment>
<feature type="transmembrane region" description="Helical" evidence="2">
    <location>
        <begin position="53"/>
        <end position="76"/>
    </location>
</feature>
<feature type="transmembrane region" description="Helical" evidence="2">
    <location>
        <begin position="6"/>
        <end position="22"/>
    </location>
</feature>
<dbReference type="EC" id="7.1.1.-" evidence="2"/>
<evidence type="ECO:0000313" key="4">
    <source>
        <dbReference type="Proteomes" id="UP000253606"/>
    </source>
</evidence>
<feature type="transmembrane region" description="Helical" evidence="2">
    <location>
        <begin position="88"/>
        <end position="109"/>
    </location>
</feature>
<dbReference type="PANTHER" id="PTHR33269:SF17">
    <property type="entry name" value="NADH-UBIQUINONE OXIDOREDUCTASE CHAIN 6"/>
    <property type="match status" value="1"/>
</dbReference>
<name>A0A2Z5G7Y9_9BACT</name>
<feature type="transmembrane region" description="Helical" evidence="2">
    <location>
        <begin position="29"/>
        <end position="47"/>
    </location>
</feature>
<dbReference type="OrthoDB" id="9790848at2"/>
<feature type="transmembrane region" description="Helical" evidence="2">
    <location>
        <begin position="138"/>
        <end position="160"/>
    </location>
</feature>
<proteinExistence type="inferred from homology"/>
<keyword evidence="2" id="KW-0520">NAD</keyword>
<keyword evidence="2" id="KW-0472">Membrane</keyword>
<dbReference type="Pfam" id="PF00499">
    <property type="entry name" value="Oxidored_q3"/>
    <property type="match status" value="1"/>
</dbReference>
<dbReference type="PANTHER" id="PTHR33269">
    <property type="entry name" value="NADH-UBIQUINONE OXIDOREDUCTASE CHAIN 6"/>
    <property type="match status" value="1"/>
</dbReference>
<dbReference type="Proteomes" id="UP000253606">
    <property type="component" value="Chromosome"/>
</dbReference>
<dbReference type="InterPro" id="IPR001457">
    <property type="entry name" value="NADH_UbQ/plastoQ_OxRdtase_su6"/>
</dbReference>
<comment type="catalytic activity">
    <reaction evidence="2">
        <text>a quinone + NADH + 5 H(+)(in) = a quinol + NAD(+) + 4 H(+)(out)</text>
        <dbReference type="Rhea" id="RHEA:57888"/>
        <dbReference type="ChEBI" id="CHEBI:15378"/>
        <dbReference type="ChEBI" id="CHEBI:24646"/>
        <dbReference type="ChEBI" id="CHEBI:57540"/>
        <dbReference type="ChEBI" id="CHEBI:57945"/>
        <dbReference type="ChEBI" id="CHEBI:132124"/>
    </reaction>
</comment>
<sequence length="164" mass="17612">MYLVLFFIFGGLCVAGALNLLLQRHPINSALSLIVVMSSLAVLYLLLGAEFLAAAQVIVYSGAIMVLFTFVIMLLNAGKEERTHGSKAAYIVGIPGVAVLVCLLSFVFLSQRGHLSNARLGDYLVTTSDLSTVLFRDLLLPFEVTSVLILVAILGAVALARREN</sequence>
<keyword evidence="3" id="KW-0830">Ubiquinone</keyword>
<keyword evidence="4" id="KW-1185">Reference proteome</keyword>
<protein>
    <recommendedName>
        <fullName evidence="2">NADH-quinone oxidoreductase subunit J</fullName>
        <ecNumber evidence="2">7.1.1.-</ecNumber>
    </recommendedName>
</protein>
<comment type="similarity">
    <text evidence="1 2">Belongs to the complex I subunit 6 family.</text>
</comment>
<keyword evidence="2" id="KW-1003">Cell membrane</keyword>
<evidence type="ECO:0000256" key="2">
    <source>
        <dbReference type="RuleBase" id="RU004429"/>
    </source>
</evidence>